<feature type="active site" description="Proton acceptor" evidence="12">
    <location>
        <position position="285"/>
    </location>
</feature>
<keyword evidence="9 13" id="KW-0560">Oxidoreductase</keyword>
<evidence type="ECO:0000256" key="2">
    <source>
        <dbReference type="ARBA" id="ARBA00004950"/>
    </source>
</evidence>
<dbReference type="EC" id="1.4.3.16" evidence="4 11"/>
<dbReference type="GO" id="GO:0034628">
    <property type="term" value="P:'de novo' NAD+ biosynthetic process from L-aspartate"/>
    <property type="evidence" value="ECO:0007669"/>
    <property type="project" value="TreeGrafter"/>
</dbReference>
<evidence type="ECO:0000256" key="13">
    <source>
        <dbReference type="RuleBase" id="RU362049"/>
    </source>
</evidence>
<comment type="subcellular location">
    <subcellularLocation>
        <location evidence="13">Cytoplasm</location>
    </subcellularLocation>
</comment>
<dbReference type="SUPFAM" id="SSF46977">
    <property type="entry name" value="Succinate dehydrogenase/fumarate reductase flavoprotein C-terminal domain"/>
    <property type="match status" value="1"/>
</dbReference>
<evidence type="ECO:0000256" key="7">
    <source>
        <dbReference type="ARBA" id="ARBA00022642"/>
    </source>
</evidence>
<evidence type="ECO:0000256" key="1">
    <source>
        <dbReference type="ARBA" id="ARBA00001974"/>
    </source>
</evidence>
<dbReference type="GO" id="GO:0008734">
    <property type="term" value="F:L-aspartate oxidase activity"/>
    <property type="evidence" value="ECO:0007669"/>
    <property type="project" value="UniProtKB-UniRule"/>
</dbReference>
<comment type="function">
    <text evidence="13">Catalyzes the oxidation of L-aspartate to iminoaspartate.</text>
</comment>
<feature type="coiled-coil region" evidence="14">
    <location>
        <begin position="448"/>
        <end position="475"/>
    </location>
</feature>
<dbReference type="PANTHER" id="PTHR42716">
    <property type="entry name" value="L-ASPARTATE OXIDASE"/>
    <property type="match status" value="1"/>
</dbReference>
<keyword evidence="8 13" id="KW-0274">FAD</keyword>
<dbReference type="AlphaFoldDB" id="A0A7G1QAN4"/>
<name>A0A7G1QAN4_9GAMM</name>
<dbReference type="PIRSF" id="PIRSF000171">
    <property type="entry name" value="SDHA_APRA_LASPO"/>
    <property type="match status" value="1"/>
</dbReference>
<dbReference type="SUPFAM" id="SSF51905">
    <property type="entry name" value="FAD/NAD(P)-binding domain"/>
    <property type="match status" value="1"/>
</dbReference>
<dbReference type="InterPro" id="IPR027477">
    <property type="entry name" value="Succ_DH/fumarate_Rdtase_cat_sf"/>
</dbReference>
<keyword evidence="7 13" id="KW-0662">Pyridine nucleotide biosynthesis</keyword>
<feature type="domain" description="Fumarate reductase/succinate dehydrogenase flavoprotein-like C-terminal" evidence="16">
    <location>
        <begin position="436"/>
        <end position="517"/>
    </location>
</feature>
<evidence type="ECO:0000256" key="3">
    <source>
        <dbReference type="ARBA" id="ARBA00008562"/>
    </source>
</evidence>
<evidence type="ECO:0000259" key="16">
    <source>
        <dbReference type="Pfam" id="PF02910"/>
    </source>
</evidence>
<proteinExistence type="inferred from homology"/>
<dbReference type="UniPathway" id="UPA00253">
    <property type="reaction ID" value="UER00326"/>
</dbReference>
<dbReference type="PANTHER" id="PTHR42716:SF2">
    <property type="entry name" value="L-ASPARTATE OXIDASE, CHLOROPLASTIC"/>
    <property type="match status" value="1"/>
</dbReference>
<dbReference type="Pfam" id="PF02910">
    <property type="entry name" value="Succ_DH_flav_C"/>
    <property type="match status" value="1"/>
</dbReference>
<dbReference type="EMBL" id="LR778175">
    <property type="protein sequence ID" value="CAB1276603.1"/>
    <property type="molecule type" value="Genomic_DNA"/>
</dbReference>
<evidence type="ECO:0000256" key="5">
    <source>
        <dbReference type="ARBA" id="ARBA00021901"/>
    </source>
</evidence>
<protein>
    <recommendedName>
        <fullName evidence="5 11">L-aspartate oxidase</fullName>
        <ecNumber evidence="4 11">1.4.3.16</ecNumber>
    </recommendedName>
</protein>
<evidence type="ECO:0000256" key="8">
    <source>
        <dbReference type="ARBA" id="ARBA00022827"/>
    </source>
</evidence>
<comment type="pathway">
    <text evidence="2 13">Cofactor biosynthesis; NAD(+) biosynthesis; iminoaspartate from L-aspartate (oxidase route): step 1/1.</text>
</comment>
<dbReference type="Gene3D" id="1.20.58.100">
    <property type="entry name" value="Fumarate reductase/succinate dehydrogenase flavoprotein-like, C-terminal domain"/>
    <property type="match status" value="1"/>
</dbReference>
<keyword evidence="6 13" id="KW-0285">Flavoprotein</keyword>
<evidence type="ECO:0000256" key="14">
    <source>
        <dbReference type="SAM" id="Coils"/>
    </source>
</evidence>
<evidence type="ECO:0000256" key="4">
    <source>
        <dbReference type="ARBA" id="ARBA00012173"/>
    </source>
</evidence>
<evidence type="ECO:0000313" key="17">
    <source>
        <dbReference type="EMBL" id="CAB1276603.1"/>
    </source>
</evidence>
<dbReference type="FunFam" id="3.90.700.10:FF:000002">
    <property type="entry name" value="L-aspartate oxidase"/>
    <property type="match status" value="1"/>
</dbReference>
<organism evidence="17 18">
    <name type="scientific">Candidatus Nitrosacidococcus tergens</name>
    <dbReference type="NCBI Taxonomy" id="553981"/>
    <lineage>
        <taxon>Bacteria</taxon>
        <taxon>Pseudomonadati</taxon>
        <taxon>Pseudomonadota</taxon>
        <taxon>Gammaproteobacteria</taxon>
        <taxon>Chromatiales</taxon>
        <taxon>Chromatiaceae</taxon>
        <taxon>Candidatus Nitrosacidococcus</taxon>
    </lineage>
</organism>
<evidence type="ECO:0000256" key="12">
    <source>
        <dbReference type="PIRSR" id="PIRSR000171-1"/>
    </source>
</evidence>
<dbReference type="InterPro" id="IPR015939">
    <property type="entry name" value="Fum_Rdtase/Succ_DH_flav-like_C"/>
</dbReference>
<dbReference type="Gene3D" id="3.90.700.10">
    <property type="entry name" value="Succinate dehydrogenase/fumarate reductase flavoprotein, catalytic domain"/>
    <property type="match status" value="1"/>
</dbReference>
<dbReference type="PRINTS" id="PR00368">
    <property type="entry name" value="FADPNR"/>
</dbReference>
<dbReference type="GO" id="GO:0005737">
    <property type="term" value="C:cytoplasm"/>
    <property type="evidence" value="ECO:0007669"/>
    <property type="project" value="UniProtKB-SubCell"/>
</dbReference>
<dbReference type="Proteomes" id="UP000516072">
    <property type="component" value="Chromosome"/>
</dbReference>
<dbReference type="Pfam" id="PF00890">
    <property type="entry name" value="FAD_binding_2"/>
    <property type="match status" value="1"/>
</dbReference>
<dbReference type="RefSeq" id="WP_197743958.1">
    <property type="nucleotide sequence ID" value="NZ_LR778175.1"/>
</dbReference>
<reference evidence="17 18" key="1">
    <citation type="submission" date="2020-03" db="EMBL/GenBank/DDBJ databases">
        <authorList>
            <person name="Picone N."/>
        </authorList>
    </citation>
    <scope>NUCLEOTIDE SEQUENCE [LARGE SCALE GENOMIC DNA]</scope>
    <source>
        <strain evidence="17">NSCAC1</strain>
    </source>
</reference>
<dbReference type="InterPro" id="IPR036188">
    <property type="entry name" value="FAD/NAD-bd_sf"/>
</dbReference>
<keyword evidence="14" id="KW-0175">Coiled coil</keyword>
<evidence type="ECO:0000256" key="10">
    <source>
        <dbReference type="ARBA" id="ARBA00048305"/>
    </source>
</evidence>
<comment type="catalytic activity">
    <reaction evidence="10">
        <text>L-aspartate + O2 = iminosuccinate + H2O2</text>
        <dbReference type="Rhea" id="RHEA:25876"/>
        <dbReference type="ChEBI" id="CHEBI:15379"/>
        <dbReference type="ChEBI" id="CHEBI:16240"/>
        <dbReference type="ChEBI" id="CHEBI:29991"/>
        <dbReference type="ChEBI" id="CHEBI:77875"/>
        <dbReference type="EC" id="1.4.3.16"/>
    </reaction>
    <physiologicalReaction direction="left-to-right" evidence="10">
        <dbReference type="Rhea" id="RHEA:25877"/>
    </physiologicalReaction>
</comment>
<dbReference type="InterPro" id="IPR003953">
    <property type="entry name" value="FAD-dep_OxRdtase_2_FAD-bd"/>
</dbReference>
<dbReference type="KEGG" id="ntg:NSCAC_1254"/>
<evidence type="ECO:0000256" key="9">
    <source>
        <dbReference type="ARBA" id="ARBA00023002"/>
    </source>
</evidence>
<dbReference type="Gene3D" id="3.50.50.60">
    <property type="entry name" value="FAD/NAD(P)-binding domain"/>
    <property type="match status" value="1"/>
</dbReference>
<comment type="similarity">
    <text evidence="3 13">Belongs to the FAD-dependent oxidoreductase 2 family. NadB subfamily.</text>
</comment>
<dbReference type="InterPro" id="IPR005288">
    <property type="entry name" value="NadB"/>
</dbReference>
<sequence>MIRNYDVLVIGSGSAGLTLALHLESKLKIAVLAKRNLEEGASLYAQGGISVVLDKKDSIQSHIEDTTRTGVGLCYQETVQFTVEQAKSAIDWLIQEGTIFTRDKSTKTHYHLTQEGGHSHRRVIHAADATGWVVETKLAELVKQRPNIELFENHIAIDLLTQHRLGSYAKNNQCLGAYVFNTTTNKVDTFSARYVVIATGGAGKAYLYTSNPDVCTGDGIAMGWRAGCRVANMEFIQFHPTCLYHPNAKSFLITEALRGEGGQLLLPDGHSFMHLFDERKELAPRDIVARAIDHQMKRLGIDHVYLSISHKPESFIRQNFPTIYTRCLEFGIDITKDPIPVVPAAHYTCGGLMTNLYGQTDLPNLYAIGETAHTGLHGANRMASNSLLECLVFARSAASHINRNIIHMPQPENLPLWDESQVIDSEEEVVVAHNWDELRRFMWDYVGIVRTVKRLERAKHRIDLLMREISDYYSNFCITHDLIELRNLATVADLIILSALDRKESRGLHYILDYPNQAKVAKDTILIPKDYYATHYSRNE</sequence>
<gene>
    <name evidence="17" type="primary">nadB</name>
    <name evidence="17" type="ORF">NSCAC_1254</name>
</gene>
<evidence type="ECO:0000259" key="15">
    <source>
        <dbReference type="Pfam" id="PF00890"/>
    </source>
</evidence>
<dbReference type="FunFam" id="1.20.58.100:FF:000002">
    <property type="entry name" value="L-aspartate oxidase"/>
    <property type="match status" value="1"/>
</dbReference>
<keyword evidence="18" id="KW-1185">Reference proteome</keyword>
<dbReference type="SUPFAM" id="SSF56425">
    <property type="entry name" value="Succinate dehydrogenase/fumarate reductase flavoprotein, catalytic domain"/>
    <property type="match status" value="1"/>
</dbReference>
<dbReference type="NCBIfam" id="NF006567">
    <property type="entry name" value="PRK09077.1"/>
    <property type="match status" value="1"/>
</dbReference>
<feature type="domain" description="FAD-dependent oxidoreductase 2 FAD-binding" evidence="15">
    <location>
        <begin position="6"/>
        <end position="387"/>
    </location>
</feature>
<evidence type="ECO:0000256" key="11">
    <source>
        <dbReference type="NCBIfam" id="TIGR00551"/>
    </source>
</evidence>
<evidence type="ECO:0000256" key="6">
    <source>
        <dbReference type="ARBA" id="ARBA00022630"/>
    </source>
</evidence>
<dbReference type="NCBIfam" id="TIGR00551">
    <property type="entry name" value="nadB"/>
    <property type="match status" value="1"/>
</dbReference>
<accession>A0A7G1QAN4</accession>
<evidence type="ECO:0000313" key="18">
    <source>
        <dbReference type="Proteomes" id="UP000516072"/>
    </source>
</evidence>
<comment type="cofactor">
    <cofactor evidence="1 13">
        <name>FAD</name>
        <dbReference type="ChEBI" id="CHEBI:57692"/>
    </cofactor>
</comment>
<dbReference type="InterPro" id="IPR037099">
    <property type="entry name" value="Fum_R/Succ_DH_flav-like_C_sf"/>
</dbReference>